<evidence type="ECO:0000313" key="3">
    <source>
        <dbReference type="Proteomes" id="UP000018144"/>
    </source>
</evidence>
<proteinExistence type="predicted"/>
<dbReference type="EMBL" id="HF936161">
    <property type="protein sequence ID" value="CCX15253.1"/>
    <property type="molecule type" value="Genomic_DNA"/>
</dbReference>
<protein>
    <submittedName>
        <fullName evidence="2">Uncharacterized protein</fullName>
    </submittedName>
</protein>
<gene>
    <name evidence="2" type="ORF">PCON_01528</name>
</gene>
<keyword evidence="1" id="KW-0472">Membrane</keyword>
<dbReference type="eggNOG" id="ENOG502SQW1">
    <property type="taxonomic scope" value="Eukaryota"/>
</dbReference>
<sequence>MLSLTIGALSVHAAVIVKRESFEELLEILWWLLLYVAGSIVGLTGLISLVIMAWENNFIQISTFVVSGCAGIAIDVTLLSFKDDTEDVGRKIVVCLMFLGALTALWSDWVLAGLADNLIGVPSSDNAVLYFGYFAAKRLPFFSL</sequence>
<keyword evidence="1" id="KW-0812">Transmembrane</keyword>
<keyword evidence="1" id="KW-1133">Transmembrane helix</keyword>
<organism evidence="2 3">
    <name type="scientific">Pyronema omphalodes (strain CBS 100304)</name>
    <name type="common">Pyronema confluens</name>
    <dbReference type="NCBI Taxonomy" id="1076935"/>
    <lineage>
        <taxon>Eukaryota</taxon>
        <taxon>Fungi</taxon>
        <taxon>Dikarya</taxon>
        <taxon>Ascomycota</taxon>
        <taxon>Pezizomycotina</taxon>
        <taxon>Pezizomycetes</taxon>
        <taxon>Pezizales</taxon>
        <taxon>Pyronemataceae</taxon>
        <taxon>Pyronema</taxon>
    </lineage>
</organism>
<feature type="transmembrane region" description="Helical" evidence="1">
    <location>
        <begin position="91"/>
        <end position="111"/>
    </location>
</feature>
<evidence type="ECO:0000313" key="2">
    <source>
        <dbReference type="EMBL" id="CCX15253.1"/>
    </source>
</evidence>
<dbReference type="OrthoDB" id="2396694at2759"/>
<evidence type="ECO:0000256" key="1">
    <source>
        <dbReference type="SAM" id="Phobius"/>
    </source>
</evidence>
<reference evidence="2 3" key="1">
    <citation type="journal article" date="2013" name="PLoS Genet.">
        <title>The genome and development-dependent transcriptomes of Pyronema confluens: a window into fungal evolution.</title>
        <authorList>
            <person name="Traeger S."/>
            <person name="Altegoer F."/>
            <person name="Freitag M."/>
            <person name="Gabaldon T."/>
            <person name="Kempken F."/>
            <person name="Kumar A."/>
            <person name="Marcet-Houben M."/>
            <person name="Poggeler S."/>
            <person name="Stajich J.E."/>
            <person name="Nowrousian M."/>
        </authorList>
    </citation>
    <scope>NUCLEOTIDE SEQUENCE [LARGE SCALE GENOMIC DNA]</scope>
    <source>
        <strain evidence="3">CBS 100304</strain>
        <tissue evidence="2">Vegetative mycelium</tissue>
    </source>
</reference>
<name>U4LGH9_PYROM</name>
<dbReference type="AlphaFoldDB" id="U4LGH9"/>
<feature type="transmembrane region" description="Helical" evidence="1">
    <location>
        <begin position="58"/>
        <end position="79"/>
    </location>
</feature>
<feature type="transmembrane region" description="Helical" evidence="1">
    <location>
        <begin position="29"/>
        <end position="51"/>
    </location>
</feature>
<keyword evidence="3" id="KW-1185">Reference proteome</keyword>
<dbReference type="Proteomes" id="UP000018144">
    <property type="component" value="Unassembled WGS sequence"/>
</dbReference>
<accession>U4LGH9</accession>
<dbReference type="OMA" id="VIMAWEN"/>